<proteinExistence type="predicted"/>
<comment type="caution">
    <text evidence="1">The sequence shown here is derived from an EMBL/GenBank/DDBJ whole genome shotgun (WGS) entry which is preliminary data.</text>
</comment>
<gene>
    <name evidence="1" type="ORF">HCJ95_12275</name>
</gene>
<sequence length="292" mass="31007">MGISVRRAGGAGLAALLLAAGAVSCGKGEDEPKMSPAAAAVAKAASHAEDITSAHYRMTGQVPQQGRFTAEAAMRIKPSIAMSMKMTGTDQGAQQSAEVRLVDKVMYINGGAEAAKELNGKHWVKFDLSGTQAGEQLDQLSSASAQAQQNPAADTSMLTGAKDTKEVGTETVDGVKTTHYQGTATLDELRTAMEEQDKDKDATLREQHQQSLKQFEDLGVEKITMDLWVDGEDRAKQFRMRGDADEGPFDMTFTFLDYNKPVDVAAPAASDTAKLEELLMGSAEGAEGSGLQ</sequence>
<dbReference type="Gene3D" id="2.50.20.20">
    <property type="match status" value="1"/>
</dbReference>
<dbReference type="PROSITE" id="PS51257">
    <property type="entry name" value="PROKAR_LIPOPROTEIN"/>
    <property type="match status" value="1"/>
</dbReference>
<protein>
    <submittedName>
        <fullName evidence="1">DUF1396 domain-containing protein</fullName>
    </submittedName>
</protein>
<dbReference type="InterPro" id="IPR029046">
    <property type="entry name" value="LolA/LolB/LppX"/>
</dbReference>
<dbReference type="SUPFAM" id="SSF89392">
    <property type="entry name" value="Prokaryotic lipoproteins and lipoprotein localization factors"/>
    <property type="match status" value="1"/>
</dbReference>
<reference evidence="1 2" key="1">
    <citation type="submission" date="2020-03" db="EMBL/GenBank/DDBJ databases">
        <title>WGS of actinomycetes isolated from Thailand.</title>
        <authorList>
            <person name="Thawai C."/>
        </authorList>
    </citation>
    <scope>NUCLEOTIDE SEQUENCE [LARGE SCALE GENOMIC DNA]</scope>
    <source>
        <strain evidence="1 2">NBRC 13905</strain>
    </source>
</reference>
<accession>A0ABX0YR51</accession>
<organism evidence="1 2">
    <name type="scientific">Streptomyces thermoviolaceus subsp. thermoviolaceus</name>
    <dbReference type="NCBI Taxonomy" id="66860"/>
    <lineage>
        <taxon>Bacteria</taxon>
        <taxon>Bacillati</taxon>
        <taxon>Actinomycetota</taxon>
        <taxon>Actinomycetes</taxon>
        <taxon>Kitasatosporales</taxon>
        <taxon>Streptomycetaceae</taxon>
        <taxon>Streptomyces</taxon>
    </lineage>
</organism>
<dbReference type="EMBL" id="JAATEL010000010">
    <property type="protein sequence ID" value="NJP15047.1"/>
    <property type="molecule type" value="Genomic_DNA"/>
</dbReference>
<dbReference type="RefSeq" id="WP_168131549.1">
    <property type="nucleotide sequence ID" value="NZ_BMVZ01000014.1"/>
</dbReference>
<keyword evidence="2" id="KW-1185">Reference proteome</keyword>
<dbReference type="Proteomes" id="UP000635996">
    <property type="component" value="Unassembled WGS sequence"/>
</dbReference>
<name>A0ABX0YR51_STRTL</name>
<evidence type="ECO:0000313" key="2">
    <source>
        <dbReference type="Proteomes" id="UP000635996"/>
    </source>
</evidence>
<evidence type="ECO:0000313" key="1">
    <source>
        <dbReference type="EMBL" id="NJP15047.1"/>
    </source>
</evidence>